<protein>
    <submittedName>
        <fullName evidence="2">Uncharacterized protein</fullName>
    </submittedName>
</protein>
<proteinExistence type="predicted"/>
<sequence>MPIVDTYWAPETEENEAVAVDPLLLARQAKASMKAPVPGLARSPAGVAWVNEYTWFWLGEQEPLEATAREGAVWARVTAAPAELVVSGSAGEARCPVPGRAWTAADGGRKPGDDVCALVFRSSGSAVVLDVSVVYDVSWTSSTGAGGGLGQLTGEGAESVEVRESGTVVRS</sequence>
<evidence type="ECO:0000313" key="2">
    <source>
        <dbReference type="EMBL" id="MBT0774277.1"/>
    </source>
</evidence>
<name>A0ABS5TU08_9ACTN</name>
<organism evidence="2 3">
    <name type="scientific">Kineosporia corallincola</name>
    <dbReference type="NCBI Taxonomy" id="2835133"/>
    <lineage>
        <taxon>Bacteria</taxon>
        <taxon>Bacillati</taxon>
        <taxon>Actinomycetota</taxon>
        <taxon>Actinomycetes</taxon>
        <taxon>Kineosporiales</taxon>
        <taxon>Kineosporiaceae</taxon>
        <taxon>Kineosporia</taxon>
    </lineage>
</organism>
<accession>A0ABS5TU08</accession>
<evidence type="ECO:0000256" key="1">
    <source>
        <dbReference type="SAM" id="MobiDB-lite"/>
    </source>
</evidence>
<comment type="caution">
    <text evidence="2">The sequence shown here is derived from an EMBL/GenBank/DDBJ whole genome shotgun (WGS) entry which is preliminary data.</text>
</comment>
<dbReference type="EMBL" id="JAHBAY010000027">
    <property type="protein sequence ID" value="MBT0774277.1"/>
    <property type="molecule type" value="Genomic_DNA"/>
</dbReference>
<keyword evidence="3" id="KW-1185">Reference proteome</keyword>
<dbReference type="Proteomes" id="UP001197247">
    <property type="component" value="Unassembled WGS sequence"/>
</dbReference>
<dbReference type="RefSeq" id="WP_214160816.1">
    <property type="nucleotide sequence ID" value="NZ_JAHBAY010000027.1"/>
</dbReference>
<feature type="region of interest" description="Disordered" evidence="1">
    <location>
        <begin position="146"/>
        <end position="171"/>
    </location>
</feature>
<gene>
    <name evidence="2" type="ORF">KIH74_35365</name>
</gene>
<reference evidence="2 3" key="1">
    <citation type="submission" date="2021-05" db="EMBL/GenBank/DDBJ databases">
        <title>Kineosporia and Streptomyces sp. nov. two new marine actinobacteria isolated from Coral.</title>
        <authorList>
            <person name="Buangrab K."/>
            <person name="Sutthacheep M."/>
            <person name="Yeemin T."/>
            <person name="Harunari E."/>
            <person name="Igarashi Y."/>
            <person name="Kanchanasin P."/>
            <person name="Tanasupawat S."/>
            <person name="Phongsopitanun W."/>
        </authorList>
    </citation>
    <scope>NUCLEOTIDE SEQUENCE [LARGE SCALE GENOMIC DNA]</scope>
    <source>
        <strain evidence="2 3">J2-2</strain>
    </source>
</reference>
<evidence type="ECO:0000313" key="3">
    <source>
        <dbReference type="Proteomes" id="UP001197247"/>
    </source>
</evidence>